<evidence type="ECO:0000256" key="1">
    <source>
        <dbReference type="SAM" id="MobiDB-lite"/>
    </source>
</evidence>
<dbReference type="EMBL" id="JBJQOH010000007">
    <property type="protein sequence ID" value="KAL3680969.1"/>
    <property type="molecule type" value="Genomic_DNA"/>
</dbReference>
<organism evidence="2 3">
    <name type="scientific">Riccia sorocarpa</name>
    <dbReference type="NCBI Taxonomy" id="122646"/>
    <lineage>
        <taxon>Eukaryota</taxon>
        <taxon>Viridiplantae</taxon>
        <taxon>Streptophyta</taxon>
        <taxon>Embryophyta</taxon>
        <taxon>Marchantiophyta</taxon>
        <taxon>Marchantiopsida</taxon>
        <taxon>Marchantiidae</taxon>
        <taxon>Marchantiales</taxon>
        <taxon>Ricciaceae</taxon>
        <taxon>Riccia</taxon>
    </lineage>
</organism>
<comment type="caution">
    <text evidence="2">The sequence shown here is derived from an EMBL/GenBank/DDBJ whole genome shotgun (WGS) entry which is preliminary data.</text>
</comment>
<reference evidence="2 3" key="1">
    <citation type="submission" date="2024-09" db="EMBL/GenBank/DDBJ databases">
        <title>Chromosome-scale assembly of Riccia sorocarpa.</title>
        <authorList>
            <person name="Paukszto L."/>
        </authorList>
    </citation>
    <scope>NUCLEOTIDE SEQUENCE [LARGE SCALE GENOMIC DNA]</scope>
    <source>
        <strain evidence="2">LP-2024</strain>
        <tissue evidence="2">Aerial parts of the thallus</tissue>
    </source>
</reference>
<dbReference type="Proteomes" id="UP001633002">
    <property type="component" value="Unassembled WGS sequence"/>
</dbReference>
<protein>
    <submittedName>
        <fullName evidence="2">Uncharacterized protein</fullName>
    </submittedName>
</protein>
<name>A0ABD3GRC5_9MARC</name>
<accession>A0ABD3GRC5</accession>
<feature type="compositionally biased region" description="Acidic residues" evidence="1">
    <location>
        <begin position="137"/>
        <end position="156"/>
    </location>
</feature>
<keyword evidence="3" id="KW-1185">Reference proteome</keyword>
<gene>
    <name evidence="2" type="ORF">R1sor_023925</name>
</gene>
<evidence type="ECO:0000313" key="3">
    <source>
        <dbReference type="Proteomes" id="UP001633002"/>
    </source>
</evidence>
<feature type="region of interest" description="Disordered" evidence="1">
    <location>
        <begin position="118"/>
        <end position="169"/>
    </location>
</feature>
<sequence length="285" mass="32489">MQNKLEKKYRTRLVPVRTTYHIKPPFPALLTITELLTLQVPPPEFRTASVTEHFGSVGIPNSNWRDEPVDWFVAGIDFATIRTLDRGQQVVGGPFKIKSKKGEFIVLEAADEQMLADARNGDLKPNPLYDPDMPNLEVDDDDNDDNDDDSDDDTEEPTQTARAARNLLPPQQYVVQVPDPLQQTAGVDDVEEIVDIDAYVRDGYNREDITRELLEAGYTVLFRRSTPSERKSAASESARHSWYKRRTPSIHQSALSRDCRPYLKFCCRRRSRRLPSIASTSKLKQ</sequence>
<dbReference type="AlphaFoldDB" id="A0ABD3GRC5"/>
<proteinExistence type="predicted"/>
<evidence type="ECO:0000313" key="2">
    <source>
        <dbReference type="EMBL" id="KAL3680969.1"/>
    </source>
</evidence>